<dbReference type="GO" id="GO:0016746">
    <property type="term" value="F:acyltransferase activity"/>
    <property type="evidence" value="ECO:0007669"/>
    <property type="project" value="UniProtKB-KW"/>
</dbReference>
<name>A0ABD5R647_9EURY</name>
<dbReference type="Proteomes" id="UP001596201">
    <property type="component" value="Unassembled WGS sequence"/>
</dbReference>
<keyword evidence="2" id="KW-0808">Transferase</keyword>
<evidence type="ECO:0000313" key="3">
    <source>
        <dbReference type="Proteomes" id="UP001596201"/>
    </source>
</evidence>
<dbReference type="SUPFAM" id="SSF55729">
    <property type="entry name" value="Acyl-CoA N-acyltransferases (Nat)"/>
    <property type="match status" value="1"/>
</dbReference>
<dbReference type="InterPro" id="IPR016181">
    <property type="entry name" value="Acyl_CoA_acyltransferase"/>
</dbReference>
<evidence type="ECO:0000259" key="1">
    <source>
        <dbReference type="PROSITE" id="PS51186"/>
    </source>
</evidence>
<feature type="domain" description="N-acetyltransferase" evidence="1">
    <location>
        <begin position="110"/>
        <end position="246"/>
    </location>
</feature>
<reference evidence="2 3" key="1">
    <citation type="journal article" date="2019" name="Int. J. Syst. Evol. Microbiol.">
        <title>The Global Catalogue of Microorganisms (GCM) 10K type strain sequencing project: providing services to taxonomists for standard genome sequencing and annotation.</title>
        <authorList>
            <consortium name="The Broad Institute Genomics Platform"/>
            <consortium name="The Broad Institute Genome Sequencing Center for Infectious Disease"/>
            <person name="Wu L."/>
            <person name="Ma J."/>
        </authorList>
    </citation>
    <scope>NUCLEOTIDE SEQUENCE [LARGE SCALE GENOMIC DNA]</scope>
    <source>
        <strain evidence="2 3">CGMCC 1.12237</strain>
    </source>
</reference>
<dbReference type="InterPro" id="IPR000182">
    <property type="entry name" value="GNAT_dom"/>
</dbReference>
<dbReference type="AlphaFoldDB" id="A0ABD5R647"/>
<gene>
    <name evidence="2" type="ORF">ACFPJ5_00910</name>
</gene>
<proteinExistence type="predicted"/>
<dbReference type="EMBL" id="JBHSKX010000001">
    <property type="protein sequence ID" value="MFC5365481.1"/>
    <property type="molecule type" value="Genomic_DNA"/>
</dbReference>
<evidence type="ECO:0000313" key="2">
    <source>
        <dbReference type="EMBL" id="MFC5365481.1"/>
    </source>
</evidence>
<dbReference type="PROSITE" id="PS51186">
    <property type="entry name" value="GNAT"/>
    <property type="match status" value="1"/>
</dbReference>
<organism evidence="2 3">
    <name type="scientific">Salinirubrum litoreum</name>
    <dbReference type="NCBI Taxonomy" id="1126234"/>
    <lineage>
        <taxon>Archaea</taxon>
        <taxon>Methanobacteriati</taxon>
        <taxon>Methanobacteriota</taxon>
        <taxon>Stenosarchaea group</taxon>
        <taxon>Halobacteria</taxon>
        <taxon>Halobacteriales</taxon>
        <taxon>Haloferacaceae</taxon>
        <taxon>Salinirubrum</taxon>
    </lineage>
</organism>
<dbReference type="EC" id="2.3.1.-" evidence="2"/>
<keyword evidence="3" id="KW-1185">Reference proteome</keyword>
<sequence>MKHATHETISDHWAALLDCEPASVFTFGASVVASDTGSVAILVHPEGVVVSAPPALTDELRSALSQRSVAPTTTEARDVVEAAASGLVDSDDPAVAEVLGPQFVGYCDDSTFTPVHDEQSPVGLIEPESLTSLRDATPTDEWDRSGVRTDDDGPAFAVERDGQVVAATQYSIAHGTAGIAVVSRPAYRGEGNATRAVSAATAHALDAGLVPEYRTLEEWSSSVALAERLGFERVGVSLLVRLDETE</sequence>
<dbReference type="InterPro" id="IPR027365">
    <property type="entry name" value="GNAT_acetyltra_YdfB-like"/>
</dbReference>
<protein>
    <submittedName>
        <fullName evidence="2">GNAT family N-acetyltransferase</fullName>
        <ecNumber evidence="2">2.3.1.-</ecNumber>
    </submittedName>
</protein>
<accession>A0ABD5R647</accession>
<comment type="caution">
    <text evidence="2">The sequence shown here is derived from an EMBL/GenBank/DDBJ whole genome shotgun (WGS) entry which is preliminary data.</text>
</comment>
<dbReference type="Pfam" id="PF12746">
    <property type="entry name" value="GNAT_acetyltran"/>
    <property type="match status" value="1"/>
</dbReference>
<keyword evidence="2" id="KW-0012">Acyltransferase</keyword>
<dbReference type="CDD" id="cd04301">
    <property type="entry name" value="NAT_SF"/>
    <property type="match status" value="1"/>
</dbReference>
<dbReference type="RefSeq" id="WP_227229226.1">
    <property type="nucleotide sequence ID" value="NZ_JAJCVJ010000001.1"/>
</dbReference>
<dbReference type="Gene3D" id="3.40.630.30">
    <property type="match status" value="1"/>
</dbReference>